<evidence type="ECO:0000256" key="1">
    <source>
        <dbReference type="SAM" id="MobiDB-lite"/>
    </source>
</evidence>
<name>A0ABU0HN38_9HYPH</name>
<feature type="transmembrane region" description="Helical" evidence="2">
    <location>
        <begin position="80"/>
        <end position="101"/>
    </location>
</feature>
<keyword evidence="2" id="KW-0472">Membrane</keyword>
<dbReference type="InterPro" id="IPR005182">
    <property type="entry name" value="YdbS-like_PH"/>
</dbReference>
<feature type="region of interest" description="Disordered" evidence="1">
    <location>
        <begin position="197"/>
        <end position="218"/>
    </location>
</feature>
<sequence length="218" mass="23323">MTMHTPHRTTPSGAPARPVGVRLEPGEQILWQGRPEASALRRHLLKGRWLAAYFAVLLGWKLTLIVALRGLHPQEMFDMAVLLGQGAALMGILAYLAWALARSTTYTVTTLRVVIRHGIALQGTVDIPLRAIRSVAVRMHGDGTGDVALAVRDGGGVGYSKLWPHVRGLSPSAPVPMLRGLRDAAILGTRLARRLDGPAPAMSGQDIRPEAAPHATAA</sequence>
<dbReference type="Pfam" id="PF03703">
    <property type="entry name" value="bPH_2"/>
    <property type="match status" value="1"/>
</dbReference>
<feature type="transmembrane region" description="Helical" evidence="2">
    <location>
        <begin position="50"/>
        <end position="68"/>
    </location>
</feature>
<evidence type="ECO:0000313" key="5">
    <source>
        <dbReference type="Proteomes" id="UP001236369"/>
    </source>
</evidence>
<reference evidence="4 5" key="1">
    <citation type="submission" date="2023-07" db="EMBL/GenBank/DDBJ databases">
        <title>Genomic Encyclopedia of Type Strains, Phase IV (KMG-IV): sequencing the most valuable type-strain genomes for metagenomic binning, comparative biology and taxonomic classification.</title>
        <authorList>
            <person name="Goeker M."/>
        </authorList>
    </citation>
    <scope>NUCLEOTIDE SEQUENCE [LARGE SCALE GENOMIC DNA]</scope>
    <source>
        <strain evidence="4 5">DSM 19562</strain>
    </source>
</reference>
<feature type="domain" description="YdbS-like PH" evidence="3">
    <location>
        <begin position="102"/>
        <end position="164"/>
    </location>
</feature>
<comment type="caution">
    <text evidence="4">The sequence shown here is derived from an EMBL/GenBank/DDBJ whole genome shotgun (WGS) entry which is preliminary data.</text>
</comment>
<dbReference type="Proteomes" id="UP001236369">
    <property type="component" value="Unassembled WGS sequence"/>
</dbReference>
<gene>
    <name evidence="4" type="ORF">QO016_003226</name>
</gene>
<dbReference type="NCBIfam" id="NF040894">
    <property type="entry name" value="puhB_PGC"/>
    <property type="match status" value="1"/>
</dbReference>
<dbReference type="InterPro" id="IPR054839">
    <property type="entry name" value="puhB_PGC"/>
</dbReference>
<organism evidence="4 5">
    <name type="scientific">Methylobacterium persicinum</name>
    <dbReference type="NCBI Taxonomy" id="374426"/>
    <lineage>
        <taxon>Bacteria</taxon>
        <taxon>Pseudomonadati</taxon>
        <taxon>Pseudomonadota</taxon>
        <taxon>Alphaproteobacteria</taxon>
        <taxon>Hyphomicrobiales</taxon>
        <taxon>Methylobacteriaceae</taxon>
        <taxon>Methylobacterium</taxon>
    </lineage>
</organism>
<protein>
    <recommendedName>
        <fullName evidence="3">YdbS-like PH domain-containing protein</fullName>
    </recommendedName>
</protein>
<evidence type="ECO:0000256" key="2">
    <source>
        <dbReference type="SAM" id="Phobius"/>
    </source>
</evidence>
<keyword evidence="2" id="KW-0812">Transmembrane</keyword>
<proteinExistence type="predicted"/>
<keyword evidence="5" id="KW-1185">Reference proteome</keyword>
<keyword evidence="2" id="KW-1133">Transmembrane helix</keyword>
<accession>A0ABU0HN38</accession>
<dbReference type="EMBL" id="JAUSVV010000007">
    <property type="protein sequence ID" value="MDQ0443721.1"/>
    <property type="molecule type" value="Genomic_DNA"/>
</dbReference>
<evidence type="ECO:0000313" key="4">
    <source>
        <dbReference type="EMBL" id="MDQ0443721.1"/>
    </source>
</evidence>
<evidence type="ECO:0000259" key="3">
    <source>
        <dbReference type="Pfam" id="PF03703"/>
    </source>
</evidence>
<dbReference type="RefSeq" id="WP_238252455.1">
    <property type="nucleotide sequence ID" value="NZ_BPQX01000055.1"/>
</dbReference>